<proteinExistence type="predicted"/>
<organism evidence="1 2">
    <name type="scientific">Aspergillus tamarii</name>
    <dbReference type="NCBI Taxonomy" id="41984"/>
    <lineage>
        <taxon>Eukaryota</taxon>
        <taxon>Fungi</taxon>
        <taxon>Dikarya</taxon>
        <taxon>Ascomycota</taxon>
        <taxon>Pezizomycotina</taxon>
        <taxon>Eurotiomycetes</taxon>
        <taxon>Eurotiomycetidae</taxon>
        <taxon>Eurotiales</taxon>
        <taxon>Aspergillaceae</taxon>
        <taxon>Aspergillus</taxon>
        <taxon>Aspergillus subgen. Circumdati</taxon>
    </lineage>
</organism>
<name>A0A5N6VC03_ASPTM</name>
<sequence length="89" mass="9915">MITIPYPRAQPCIQSLILLSDFGEFAAIMSAAGGDQDVGIDDKIPQALEVAHDCPVGRIATPPSNSWRIKHTEAELWRKKDMLEQRFHA</sequence>
<keyword evidence="2" id="KW-1185">Reference proteome</keyword>
<dbReference type="EMBL" id="ML738585">
    <property type="protein sequence ID" value="KAE8168444.1"/>
    <property type="molecule type" value="Genomic_DNA"/>
</dbReference>
<accession>A0A5N6VC03</accession>
<gene>
    <name evidence="1" type="ORF">BDV40DRAFT_264</name>
</gene>
<dbReference type="Proteomes" id="UP000326950">
    <property type="component" value="Unassembled WGS sequence"/>
</dbReference>
<protein>
    <submittedName>
        <fullName evidence="1">Uncharacterized protein</fullName>
    </submittedName>
</protein>
<evidence type="ECO:0000313" key="1">
    <source>
        <dbReference type="EMBL" id="KAE8168444.1"/>
    </source>
</evidence>
<evidence type="ECO:0000313" key="2">
    <source>
        <dbReference type="Proteomes" id="UP000326950"/>
    </source>
</evidence>
<dbReference type="AlphaFoldDB" id="A0A5N6VC03"/>
<reference evidence="1 2" key="1">
    <citation type="submission" date="2019-04" db="EMBL/GenBank/DDBJ databases">
        <title>Friends and foes A comparative genomics study of 23 Aspergillus species from section Flavi.</title>
        <authorList>
            <consortium name="DOE Joint Genome Institute"/>
            <person name="Kjaerbolling I."/>
            <person name="Vesth T."/>
            <person name="Frisvad J.C."/>
            <person name="Nybo J.L."/>
            <person name="Theobald S."/>
            <person name="Kildgaard S."/>
            <person name="Isbrandt T."/>
            <person name="Kuo A."/>
            <person name="Sato A."/>
            <person name="Lyhne E.K."/>
            <person name="Kogle M.E."/>
            <person name="Wiebenga A."/>
            <person name="Kun R.S."/>
            <person name="Lubbers R.J."/>
            <person name="Makela M.R."/>
            <person name="Barry K."/>
            <person name="Chovatia M."/>
            <person name="Clum A."/>
            <person name="Daum C."/>
            <person name="Haridas S."/>
            <person name="He G."/>
            <person name="LaButti K."/>
            <person name="Lipzen A."/>
            <person name="Mondo S."/>
            <person name="Riley R."/>
            <person name="Salamov A."/>
            <person name="Simmons B.A."/>
            <person name="Magnuson J.K."/>
            <person name="Henrissat B."/>
            <person name="Mortensen U.H."/>
            <person name="Larsen T.O."/>
            <person name="Devries R.P."/>
            <person name="Grigoriev I.V."/>
            <person name="Machida M."/>
            <person name="Baker S.E."/>
            <person name="Andersen M.R."/>
        </authorList>
    </citation>
    <scope>NUCLEOTIDE SEQUENCE [LARGE SCALE GENOMIC DNA]</scope>
    <source>
        <strain evidence="1 2">CBS 117626</strain>
    </source>
</reference>